<dbReference type="Gene3D" id="1.10.260.40">
    <property type="entry name" value="lambda repressor-like DNA-binding domains"/>
    <property type="match status" value="1"/>
</dbReference>
<evidence type="ECO:0000313" key="3">
    <source>
        <dbReference type="Proteomes" id="UP000186394"/>
    </source>
</evidence>
<evidence type="ECO:0000313" key="2">
    <source>
        <dbReference type="EMBL" id="OLO49535.1"/>
    </source>
</evidence>
<dbReference type="OrthoDB" id="3256208at2"/>
<accession>A0A1Q8VN90</accession>
<dbReference type="GO" id="GO:0003677">
    <property type="term" value="F:DNA binding"/>
    <property type="evidence" value="ECO:0007669"/>
    <property type="project" value="InterPro"/>
</dbReference>
<evidence type="ECO:0000259" key="1">
    <source>
        <dbReference type="PROSITE" id="PS50943"/>
    </source>
</evidence>
<dbReference type="PROSITE" id="PS50943">
    <property type="entry name" value="HTH_CROC1"/>
    <property type="match status" value="1"/>
</dbReference>
<dbReference type="InterPro" id="IPR001387">
    <property type="entry name" value="Cro/C1-type_HTH"/>
</dbReference>
<reference evidence="2 3" key="1">
    <citation type="submission" date="2016-12" db="EMBL/GenBank/DDBJ databases">
        <title>Genomic comparison of strains in the 'Actinomyces naeslundii' group.</title>
        <authorList>
            <person name="Mughal S.R."/>
            <person name="Do T."/>
            <person name="Gilbert S.C."/>
            <person name="Witherden E.A."/>
            <person name="Didelot X."/>
            <person name="Beighton D."/>
        </authorList>
    </citation>
    <scope>NUCLEOTIDE SEQUENCE [LARGE SCALE GENOMIC DNA]</scope>
    <source>
        <strain evidence="2 3">P6N</strain>
    </source>
</reference>
<dbReference type="InterPro" id="IPR013975">
    <property type="entry name" value="Tscrpt_reg_BetR_N"/>
</dbReference>
<dbReference type="Pfam" id="PF08667">
    <property type="entry name" value="BetR"/>
    <property type="match status" value="1"/>
</dbReference>
<dbReference type="InterPro" id="IPR010982">
    <property type="entry name" value="Lambda_DNA-bd_dom_sf"/>
</dbReference>
<dbReference type="Proteomes" id="UP000186394">
    <property type="component" value="Unassembled WGS sequence"/>
</dbReference>
<sequence>MWEETLACVVAGNVRLEAARVGVTQADLAQILGMSRSAVSLRYTGRVPWRIDELERVAWYLNFPVTDLLEKPKKAHRMRSF</sequence>
<organism evidence="2 3">
    <name type="scientific">Actinomyces oris</name>
    <dbReference type="NCBI Taxonomy" id="544580"/>
    <lineage>
        <taxon>Bacteria</taxon>
        <taxon>Bacillati</taxon>
        <taxon>Actinomycetota</taxon>
        <taxon>Actinomycetes</taxon>
        <taxon>Actinomycetales</taxon>
        <taxon>Actinomycetaceae</taxon>
        <taxon>Actinomyces</taxon>
    </lineage>
</organism>
<name>A0A1Q8VN90_9ACTO</name>
<dbReference type="EMBL" id="MSKL01000014">
    <property type="protein sequence ID" value="OLO49535.1"/>
    <property type="molecule type" value="Genomic_DNA"/>
</dbReference>
<gene>
    <name evidence="2" type="ORF">BKH28_06275</name>
</gene>
<proteinExistence type="predicted"/>
<protein>
    <recommendedName>
        <fullName evidence="1">HTH cro/C1-type domain-containing protein</fullName>
    </recommendedName>
</protein>
<feature type="domain" description="HTH cro/C1-type" evidence="1">
    <location>
        <begin position="22"/>
        <end position="68"/>
    </location>
</feature>
<dbReference type="AlphaFoldDB" id="A0A1Q8VN90"/>
<dbReference type="SUPFAM" id="SSF47413">
    <property type="entry name" value="lambda repressor-like DNA-binding domains"/>
    <property type="match status" value="1"/>
</dbReference>
<dbReference type="CDD" id="cd00093">
    <property type="entry name" value="HTH_XRE"/>
    <property type="match status" value="1"/>
</dbReference>
<comment type="caution">
    <text evidence="2">The sequence shown here is derived from an EMBL/GenBank/DDBJ whole genome shotgun (WGS) entry which is preliminary data.</text>
</comment>